<organism evidence="1 2">
    <name type="scientific">Microbacterium ginsengiterrae</name>
    <dbReference type="NCBI Taxonomy" id="546115"/>
    <lineage>
        <taxon>Bacteria</taxon>
        <taxon>Bacillati</taxon>
        <taxon>Actinomycetota</taxon>
        <taxon>Actinomycetes</taxon>
        <taxon>Micrococcales</taxon>
        <taxon>Microbacteriaceae</taxon>
        <taxon>Microbacterium</taxon>
    </lineage>
</organism>
<comment type="caution">
    <text evidence="1">The sequence shown here is derived from an EMBL/GenBank/DDBJ whole genome shotgun (WGS) entry which is preliminary data.</text>
</comment>
<name>A0A7W9C9V1_9MICO</name>
<evidence type="ECO:0000313" key="2">
    <source>
        <dbReference type="Proteomes" id="UP000517712"/>
    </source>
</evidence>
<dbReference type="Proteomes" id="UP000517712">
    <property type="component" value="Unassembled WGS sequence"/>
</dbReference>
<sequence>MATPRQRADLRRAERDLREAFGMINERFWATRDQRACFQVVLQVLVNWIRWEDHDDE</sequence>
<proteinExistence type="predicted"/>
<dbReference type="EMBL" id="JACHMU010000001">
    <property type="protein sequence ID" value="MBB5741709.1"/>
    <property type="molecule type" value="Genomic_DNA"/>
</dbReference>
<gene>
    <name evidence="1" type="ORF">HD600_000206</name>
</gene>
<evidence type="ECO:0000313" key="1">
    <source>
        <dbReference type="EMBL" id="MBB5741709.1"/>
    </source>
</evidence>
<keyword evidence="2" id="KW-1185">Reference proteome</keyword>
<protein>
    <submittedName>
        <fullName evidence="1">Uncharacterized protein</fullName>
    </submittedName>
</protein>
<reference evidence="1 2" key="1">
    <citation type="submission" date="2020-08" db="EMBL/GenBank/DDBJ databases">
        <title>Sequencing the genomes of 1000 actinobacteria strains.</title>
        <authorList>
            <person name="Klenk H.-P."/>
        </authorList>
    </citation>
    <scope>NUCLEOTIDE SEQUENCE [LARGE SCALE GENOMIC DNA]</scope>
    <source>
        <strain evidence="1 2">DSM 24823</strain>
    </source>
</reference>
<accession>A0A7W9C9V1</accession>
<dbReference type="AlphaFoldDB" id="A0A7W9C9V1"/>